<reference evidence="3" key="1">
    <citation type="journal article" date="2020" name="Stud. Mycol.">
        <title>101 Dothideomycetes genomes: a test case for predicting lifestyles and emergence of pathogens.</title>
        <authorList>
            <person name="Haridas S."/>
            <person name="Albert R."/>
            <person name="Binder M."/>
            <person name="Bloem J."/>
            <person name="Labutti K."/>
            <person name="Salamov A."/>
            <person name="Andreopoulos B."/>
            <person name="Baker S."/>
            <person name="Barry K."/>
            <person name="Bills G."/>
            <person name="Bluhm B."/>
            <person name="Cannon C."/>
            <person name="Castanera R."/>
            <person name="Culley D."/>
            <person name="Daum C."/>
            <person name="Ezra D."/>
            <person name="Gonzalez J."/>
            <person name="Henrissat B."/>
            <person name="Kuo A."/>
            <person name="Liang C."/>
            <person name="Lipzen A."/>
            <person name="Lutzoni F."/>
            <person name="Magnuson J."/>
            <person name="Mondo S."/>
            <person name="Nolan M."/>
            <person name="Ohm R."/>
            <person name="Pangilinan J."/>
            <person name="Park H.-J."/>
            <person name="Ramirez L."/>
            <person name="Alfaro M."/>
            <person name="Sun H."/>
            <person name="Tritt A."/>
            <person name="Yoshinaga Y."/>
            <person name="Zwiers L.-H."/>
            <person name="Turgeon B."/>
            <person name="Goodwin S."/>
            <person name="Spatafora J."/>
            <person name="Crous P."/>
            <person name="Grigoriev I."/>
        </authorList>
    </citation>
    <scope>NUCLEOTIDE SEQUENCE</scope>
    <source>
        <strain evidence="3">CBS 122367</strain>
    </source>
</reference>
<organism evidence="3 4">
    <name type="scientific">Lentithecium fluviatile CBS 122367</name>
    <dbReference type="NCBI Taxonomy" id="1168545"/>
    <lineage>
        <taxon>Eukaryota</taxon>
        <taxon>Fungi</taxon>
        <taxon>Dikarya</taxon>
        <taxon>Ascomycota</taxon>
        <taxon>Pezizomycotina</taxon>
        <taxon>Dothideomycetes</taxon>
        <taxon>Pleosporomycetidae</taxon>
        <taxon>Pleosporales</taxon>
        <taxon>Massarineae</taxon>
        <taxon>Lentitheciaceae</taxon>
        <taxon>Lentithecium</taxon>
    </lineage>
</organism>
<proteinExistence type="predicted"/>
<accession>A0A6G1JLZ0</accession>
<dbReference type="OrthoDB" id="3936754at2759"/>
<evidence type="ECO:0000256" key="2">
    <source>
        <dbReference type="SAM" id="SignalP"/>
    </source>
</evidence>
<feature type="signal peptide" evidence="2">
    <location>
        <begin position="1"/>
        <end position="22"/>
    </location>
</feature>
<keyword evidence="2" id="KW-0732">Signal</keyword>
<protein>
    <submittedName>
        <fullName evidence="3">Uncharacterized protein</fullName>
    </submittedName>
</protein>
<feature type="chain" id="PRO_5026233712" evidence="2">
    <location>
        <begin position="23"/>
        <end position="292"/>
    </location>
</feature>
<gene>
    <name evidence="3" type="ORF">K458DRAFT_2901</name>
</gene>
<dbReference type="EMBL" id="MU005569">
    <property type="protein sequence ID" value="KAF2691587.1"/>
    <property type="molecule type" value="Genomic_DNA"/>
</dbReference>
<feature type="compositionally biased region" description="Basic and acidic residues" evidence="1">
    <location>
        <begin position="54"/>
        <end position="65"/>
    </location>
</feature>
<name>A0A6G1JLZ0_9PLEO</name>
<evidence type="ECO:0000313" key="3">
    <source>
        <dbReference type="EMBL" id="KAF2691587.1"/>
    </source>
</evidence>
<evidence type="ECO:0000256" key="1">
    <source>
        <dbReference type="SAM" id="MobiDB-lite"/>
    </source>
</evidence>
<keyword evidence="4" id="KW-1185">Reference proteome</keyword>
<dbReference type="Proteomes" id="UP000799291">
    <property type="component" value="Unassembled WGS sequence"/>
</dbReference>
<feature type="region of interest" description="Disordered" evidence="1">
    <location>
        <begin position="38"/>
        <end position="65"/>
    </location>
</feature>
<evidence type="ECO:0000313" key="4">
    <source>
        <dbReference type="Proteomes" id="UP000799291"/>
    </source>
</evidence>
<dbReference type="AlphaFoldDB" id="A0A6G1JLZ0"/>
<sequence length="292" mass="32435">MVSRTIVSLLSIAALFLGTATAFPSRTHCLCTILDSSSTPKSHRYNAESIPPTEHPDAPPREYREAPPHNICSMLGPELENLRAEKPDLYTEFISHALTTTIAEDATSTDEERPLSTTVLLQLAARKGFASLGVVLPSAPAEKSRERIVCRTEIESSPTYQDSLITLFVLQVIVGLAVLACVAEGITLALRWYVPSGFYPRDPLEDHILTLDTRMSRSALEHVPEKPALRLSGEEKRLLAVPEQEMMFSPGVDKKQRSYRNGDWTPRLASGKKEFEAYVVEEDDDELSRPVM</sequence>